<accession>A0A8S1A9I9</accession>
<organism evidence="2 3">
    <name type="scientific">Arctia plantaginis</name>
    <name type="common">Wood tiger moth</name>
    <name type="synonym">Phalaena plantaginis</name>
    <dbReference type="NCBI Taxonomy" id="874455"/>
    <lineage>
        <taxon>Eukaryota</taxon>
        <taxon>Metazoa</taxon>
        <taxon>Ecdysozoa</taxon>
        <taxon>Arthropoda</taxon>
        <taxon>Hexapoda</taxon>
        <taxon>Insecta</taxon>
        <taxon>Pterygota</taxon>
        <taxon>Neoptera</taxon>
        <taxon>Endopterygota</taxon>
        <taxon>Lepidoptera</taxon>
        <taxon>Glossata</taxon>
        <taxon>Ditrysia</taxon>
        <taxon>Noctuoidea</taxon>
        <taxon>Erebidae</taxon>
        <taxon>Arctiinae</taxon>
        <taxon>Arctia</taxon>
    </lineage>
</organism>
<sequence length="91" mass="9387">MFSKVVAVSAVFAVASAGLLPAAHYSQSAAVSSQSIVRHDEAQPVAHVAHVAAPAHYAAAPAHYAAGPVHYSAPVAHTEEYVSVSTYILFC</sequence>
<gene>
    <name evidence="2" type="ORF">APLA_LOCUS10287</name>
</gene>
<dbReference type="AlphaFoldDB" id="A0A8S1A9I9"/>
<dbReference type="OrthoDB" id="7437350at2759"/>
<protein>
    <submittedName>
        <fullName evidence="2">Uncharacterized protein</fullName>
    </submittedName>
</protein>
<feature type="signal peptide" evidence="1">
    <location>
        <begin position="1"/>
        <end position="17"/>
    </location>
</feature>
<name>A0A8S1A9I9_ARCPL</name>
<evidence type="ECO:0000313" key="3">
    <source>
        <dbReference type="Proteomes" id="UP000494256"/>
    </source>
</evidence>
<dbReference type="Proteomes" id="UP000494256">
    <property type="component" value="Unassembled WGS sequence"/>
</dbReference>
<dbReference type="EMBL" id="CADEBD010000314">
    <property type="protein sequence ID" value="CAB3243243.1"/>
    <property type="molecule type" value="Genomic_DNA"/>
</dbReference>
<evidence type="ECO:0000256" key="1">
    <source>
        <dbReference type="SAM" id="SignalP"/>
    </source>
</evidence>
<reference evidence="2 3" key="1">
    <citation type="submission" date="2020-04" db="EMBL/GenBank/DDBJ databases">
        <authorList>
            <person name="Wallbank WR R."/>
            <person name="Pardo Diaz C."/>
            <person name="Kozak K."/>
            <person name="Martin S."/>
            <person name="Jiggins C."/>
            <person name="Moest M."/>
            <person name="Warren A I."/>
            <person name="Byers J.R.P. K."/>
            <person name="Montejo-Kovacevich G."/>
            <person name="Yen C E."/>
        </authorList>
    </citation>
    <scope>NUCLEOTIDE SEQUENCE [LARGE SCALE GENOMIC DNA]</scope>
</reference>
<feature type="chain" id="PRO_5035864915" evidence="1">
    <location>
        <begin position="18"/>
        <end position="91"/>
    </location>
</feature>
<proteinExistence type="predicted"/>
<evidence type="ECO:0000313" key="2">
    <source>
        <dbReference type="EMBL" id="CAB3243243.1"/>
    </source>
</evidence>
<comment type="caution">
    <text evidence="2">The sequence shown here is derived from an EMBL/GenBank/DDBJ whole genome shotgun (WGS) entry which is preliminary data.</text>
</comment>
<keyword evidence="1" id="KW-0732">Signal</keyword>